<dbReference type="InterPro" id="IPR000644">
    <property type="entry name" value="CBS_dom"/>
</dbReference>
<evidence type="ECO:0000313" key="5">
    <source>
        <dbReference type="Proteomes" id="UP001207654"/>
    </source>
</evidence>
<dbReference type="RefSeq" id="WP_267538995.1">
    <property type="nucleotide sequence ID" value="NZ_JAPNKA010000001.1"/>
</dbReference>
<dbReference type="InterPro" id="IPR046342">
    <property type="entry name" value="CBS_dom_sf"/>
</dbReference>
<dbReference type="PANTHER" id="PTHR43080:SF2">
    <property type="entry name" value="CBS DOMAIN-CONTAINING PROTEIN"/>
    <property type="match status" value="1"/>
</dbReference>
<keyword evidence="1 2" id="KW-0129">CBS domain</keyword>
<name>A0ABT4AF65_9BACT</name>
<dbReference type="Pfam" id="PF00571">
    <property type="entry name" value="CBS"/>
    <property type="match status" value="2"/>
</dbReference>
<dbReference type="InterPro" id="IPR051257">
    <property type="entry name" value="Diverse_CBS-Domain"/>
</dbReference>
<dbReference type="Proteomes" id="UP001207654">
    <property type="component" value="Unassembled WGS sequence"/>
</dbReference>
<dbReference type="PROSITE" id="PS51371">
    <property type="entry name" value="CBS"/>
    <property type="match status" value="2"/>
</dbReference>
<feature type="domain" description="CBS" evidence="3">
    <location>
        <begin position="24"/>
        <end position="80"/>
    </location>
</feature>
<evidence type="ECO:0000256" key="1">
    <source>
        <dbReference type="ARBA" id="ARBA00023122"/>
    </source>
</evidence>
<dbReference type="EMBL" id="JAPNKA010000001">
    <property type="protein sequence ID" value="MCY1080324.1"/>
    <property type="molecule type" value="Genomic_DNA"/>
</dbReference>
<sequence length="156" mass="17192">MSIEEHMGTRNAPRRRQMLIGELMTKGLETIEADATLREAAERMRSYGIGALPVMDGEQLVGMLTDRDITVRATAAGKDPNRTTVREAMTHTVITCDADAPISEAEHLMEEKAVRRLVVLDVYKNPVGLISLDDLATVPGETRHAGEVLRELNTPQ</sequence>
<dbReference type="SUPFAM" id="SSF54631">
    <property type="entry name" value="CBS-domain pair"/>
    <property type="match status" value="1"/>
</dbReference>
<dbReference type="PANTHER" id="PTHR43080">
    <property type="entry name" value="CBS DOMAIN-CONTAINING PROTEIN CBSX3, MITOCHONDRIAL"/>
    <property type="match status" value="1"/>
</dbReference>
<dbReference type="CDD" id="cd04622">
    <property type="entry name" value="CBS_pair_HRP1_like"/>
    <property type="match status" value="1"/>
</dbReference>
<reference evidence="4 5" key="1">
    <citation type="submission" date="2022-11" db="EMBL/GenBank/DDBJ databases">
        <title>Minimal conservation of predation-associated metabolite biosynthetic gene clusters underscores biosynthetic potential of Myxococcota including descriptions for ten novel species: Archangium lansinium sp. nov., Myxococcus landrumus sp. nov., Nannocystis bai.</title>
        <authorList>
            <person name="Ahearne A."/>
            <person name="Stevens C."/>
            <person name="Phillips K."/>
        </authorList>
    </citation>
    <scope>NUCLEOTIDE SEQUENCE [LARGE SCALE GENOMIC DNA]</scope>
    <source>
        <strain evidence="4 5">MIWBW</strain>
    </source>
</reference>
<gene>
    <name evidence="4" type="ORF">OV287_38315</name>
</gene>
<comment type="caution">
    <text evidence="4">The sequence shown here is derived from an EMBL/GenBank/DDBJ whole genome shotgun (WGS) entry which is preliminary data.</text>
</comment>
<evidence type="ECO:0000259" key="3">
    <source>
        <dbReference type="PROSITE" id="PS51371"/>
    </source>
</evidence>
<evidence type="ECO:0000256" key="2">
    <source>
        <dbReference type="PROSITE-ProRule" id="PRU00703"/>
    </source>
</evidence>
<protein>
    <submittedName>
        <fullName evidence="4">CBS domain-containing protein</fullName>
    </submittedName>
</protein>
<dbReference type="Gene3D" id="3.10.580.10">
    <property type="entry name" value="CBS-domain"/>
    <property type="match status" value="1"/>
</dbReference>
<feature type="domain" description="CBS" evidence="3">
    <location>
        <begin position="89"/>
        <end position="148"/>
    </location>
</feature>
<proteinExistence type="predicted"/>
<accession>A0ABT4AF65</accession>
<keyword evidence="5" id="KW-1185">Reference proteome</keyword>
<evidence type="ECO:0000313" key="4">
    <source>
        <dbReference type="EMBL" id="MCY1080324.1"/>
    </source>
</evidence>
<dbReference type="SMART" id="SM00116">
    <property type="entry name" value="CBS"/>
    <property type="match status" value="2"/>
</dbReference>
<organism evidence="4 5">
    <name type="scientific">Archangium lansingense</name>
    <dbReference type="NCBI Taxonomy" id="2995310"/>
    <lineage>
        <taxon>Bacteria</taxon>
        <taxon>Pseudomonadati</taxon>
        <taxon>Myxococcota</taxon>
        <taxon>Myxococcia</taxon>
        <taxon>Myxococcales</taxon>
        <taxon>Cystobacterineae</taxon>
        <taxon>Archangiaceae</taxon>
        <taxon>Archangium</taxon>
    </lineage>
</organism>